<dbReference type="EMBL" id="BOOW01000007">
    <property type="protein sequence ID" value="GII91058.1"/>
    <property type="molecule type" value="Genomic_DNA"/>
</dbReference>
<protein>
    <submittedName>
        <fullName evidence="2">Uncharacterized protein</fullName>
    </submittedName>
</protein>
<feature type="region of interest" description="Disordered" evidence="1">
    <location>
        <begin position="1"/>
        <end position="58"/>
    </location>
</feature>
<evidence type="ECO:0000256" key="1">
    <source>
        <dbReference type="SAM" id="MobiDB-lite"/>
    </source>
</evidence>
<reference evidence="2" key="1">
    <citation type="submission" date="2021-01" db="EMBL/GenBank/DDBJ databases">
        <title>Whole genome shotgun sequence of Sinosporangium siamense NBRC 109515.</title>
        <authorList>
            <person name="Komaki H."/>
            <person name="Tamura T."/>
        </authorList>
    </citation>
    <scope>NUCLEOTIDE SEQUENCE</scope>
    <source>
        <strain evidence="2">NBRC 109515</strain>
    </source>
</reference>
<dbReference type="AlphaFoldDB" id="A0A919RCC8"/>
<organism evidence="2 3">
    <name type="scientific">Sinosporangium siamense</name>
    <dbReference type="NCBI Taxonomy" id="1367973"/>
    <lineage>
        <taxon>Bacteria</taxon>
        <taxon>Bacillati</taxon>
        <taxon>Actinomycetota</taxon>
        <taxon>Actinomycetes</taxon>
        <taxon>Streptosporangiales</taxon>
        <taxon>Streptosporangiaceae</taxon>
        <taxon>Sinosporangium</taxon>
    </lineage>
</organism>
<gene>
    <name evidence="2" type="ORF">Ssi02_12890</name>
</gene>
<evidence type="ECO:0000313" key="2">
    <source>
        <dbReference type="EMBL" id="GII91058.1"/>
    </source>
</evidence>
<dbReference type="InterPro" id="IPR045596">
    <property type="entry name" value="DUF6459"/>
</dbReference>
<keyword evidence="3" id="KW-1185">Reference proteome</keyword>
<accession>A0A919RCC8</accession>
<dbReference type="Proteomes" id="UP000606172">
    <property type="component" value="Unassembled WGS sequence"/>
</dbReference>
<comment type="caution">
    <text evidence="2">The sequence shown here is derived from an EMBL/GenBank/DDBJ whole genome shotgun (WGS) entry which is preliminary data.</text>
</comment>
<dbReference type="Pfam" id="PF20060">
    <property type="entry name" value="DUF6459"/>
    <property type="match status" value="1"/>
</dbReference>
<evidence type="ECO:0000313" key="3">
    <source>
        <dbReference type="Proteomes" id="UP000606172"/>
    </source>
</evidence>
<name>A0A919RCC8_9ACTN</name>
<proteinExistence type="predicted"/>
<dbReference type="RefSeq" id="WP_204021995.1">
    <property type="nucleotide sequence ID" value="NZ_BOOW01000007.1"/>
</dbReference>
<sequence>MSRRPSRPLPKPTVARARQVDPPFEDPPYQWTPYAEGGEDLTGAPSSPRRNGGEALECQPDGGLPSMCRLHGFGLAVAEVLAQRRPPRTLANRMTERAYAEMLRLGAILDPHQAPATGTPRVQHPRQGVIEICLTIVSGDRAHALAMRLEREGTRWVCVTLECH</sequence>